<dbReference type="AlphaFoldDB" id="A0A368E282"/>
<comment type="caution">
    <text evidence="3">The sequence shown here is derived from an EMBL/GenBank/DDBJ whole genome shotgun (WGS) entry which is preliminary data.</text>
</comment>
<dbReference type="CDD" id="cd05233">
    <property type="entry name" value="SDR_c"/>
    <property type="match status" value="1"/>
</dbReference>
<dbReference type="NCBIfam" id="NF005893">
    <property type="entry name" value="PRK07856.1"/>
    <property type="match status" value="1"/>
</dbReference>
<dbReference type="PROSITE" id="PS00061">
    <property type="entry name" value="ADH_SHORT"/>
    <property type="match status" value="1"/>
</dbReference>
<proteinExistence type="inferred from homology"/>
<dbReference type="InterPro" id="IPR002347">
    <property type="entry name" value="SDR_fam"/>
</dbReference>
<protein>
    <submittedName>
        <fullName evidence="3">Short chain dehydrogenase</fullName>
    </submittedName>
</protein>
<dbReference type="PANTHER" id="PTHR43639:SF1">
    <property type="entry name" value="SHORT-CHAIN DEHYDROGENASE_REDUCTASE FAMILY PROTEIN"/>
    <property type="match status" value="1"/>
</dbReference>
<keyword evidence="2" id="KW-0560">Oxidoreductase</keyword>
<evidence type="ECO:0000313" key="3">
    <source>
        <dbReference type="EMBL" id="RCL77646.1"/>
    </source>
</evidence>
<evidence type="ECO:0000256" key="1">
    <source>
        <dbReference type="ARBA" id="ARBA00006484"/>
    </source>
</evidence>
<dbReference type="PANTHER" id="PTHR43639">
    <property type="entry name" value="OXIDOREDUCTASE, SHORT-CHAIN DEHYDROGENASE/REDUCTASE FAMILY (AFU_ORTHOLOGUE AFUA_5G02870)"/>
    <property type="match status" value="1"/>
</dbReference>
<name>A0A368E282_9PROT</name>
<dbReference type="SUPFAM" id="SSF51735">
    <property type="entry name" value="NAD(P)-binding Rossmann-fold domains"/>
    <property type="match status" value="1"/>
</dbReference>
<dbReference type="Gene3D" id="3.40.50.720">
    <property type="entry name" value="NAD(P)-binding Rossmann-like Domain"/>
    <property type="match status" value="1"/>
</dbReference>
<accession>A0A368E282</accession>
<evidence type="ECO:0000313" key="4">
    <source>
        <dbReference type="Proteomes" id="UP000252132"/>
    </source>
</evidence>
<organism evidence="3 4">
    <name type="scientific">PS1 clade bacterium</name>
    <dbReference type="NCBI Taxonomy" id="2175152"/>
    <lineage>
        <taxon>Bacteria</taxon>
        <taxon>Pseudomonadati</taxon>
        <taxon>Pseudomonadota</taxon>
        <taxon>Alphaproteobacteria</taxon>
        <taxon>PS1 clade</taxon>
    </lineage>
</organism>
<dbReference type="EMBL" id="QOQF01000006">
    <property type="protein sequence ID" value="RCL77646.1"/>
    <property type="molecule type" value="Genomic_DNA"/>
</dbReference>
<gene>
    <name evidence="3" type="ORF">DBW69_02645</name>
</gene>
<dbReference type="PRINTS" id="PR00080">
    <property type="entry name" value="SDRFAMILY"/>
</dbReference>
<dbReference type="InterPro" id="IPR036291">
    <property type="entry name" value="NAD(P)-bd_dom_sf"/>
</dbReference>
<comment type="similarity">
    <text evidence="1">Belongs to the short-chain dehydrogenases/reductases (SDR) family.</text>
</comment>
<dbReference type="Pfam" id="PF13561">
    <property type="entry name" value="adh_short_C2"/>
    <property type="match status" value="1"/>
</dbReference>
<dbReference type="GO" id="GO:0016491">
    <property type="term" value="F:oxidoreductase activity"/>
    <property type="evidence" value="ECO:0007669"/>
    <property type="project" value="UniProtKB-KW"/>
</dbReference>
<dbReference type="InterPro" id="IPR020904">
    <property type="entry name" value="Sc_DH/Rdtase_CS"/>
</dbReference>
<sequence length="258" mass="26792">MKDLSGQTIIVTGGGKGIGRGITTAFAKAGAHVAICGRSEPEAFDSEIADHIHFIELDIREAENAEMLIDFAASFGHPITTLINNAGGGPPVASAEASPSLTEKVIKLNLLAPIYLSQAAYNYMRANDVNGSIINISSVSATRSSPGTVAYGAAKAGLINVTTSLAMEWAPDVRVNAIIVGLVKTEASESHYGGEKGMAYLADNLPMKRMGQPQDIAHACLFLADPASAYVSGACLEVFGGGEPPSFLKITQDAAAQK</sequence>
<dbReference type="Proteomes" id="UP000252132">
    <property type="component" value="Unassembled WGS sequence"/>
</dbReference>
<evidence type="ECO:0000256" key="2">
    <source>
        <dbReference type="ARBA" id="ARBA00023002"/>
    </source>
</evidence>
<dbReference type="FunFam" id="3.40.50.720:FF:000084">
    <property type="entry name" value="Short-chain dehydrogenase reductase"/>
    <property type="match status" value="1"/>
</dbReference>
<reference evidence="3 4" key="1">
    <citation type="journal article" date="2018" name="Microbiome">
        <title>Fine metagenomic profile of the Mediterranean stratified and mixed water columns revealed by assembly and recruitment.</title>
        <authorList>
            <person name="Haro-Moreno J.M."/>
            <person name="Lopez-Perez M."/>
            <person name="De La Torre J.R."/>
            <person name="Picazo A."/>
            <person name="Camacho A."/>
            <person name="Rodriguez-Valera F."/>
        </authorList>
    </citation>
    <scope>NUCLEOTIDE SEQUENCE [LARGE SCALE GENOMIC DNA]</scope>
    <source>
        <strain evidence="3">MED-G55</strain>
    </source>
</reference>
<dbReference type="PRINTS" id="PR00081">
    <property type="entry name" value="GDHRDH"/>
</dbReference>